<gene>
    <name evidence="3" type="ORF">F8M41_004696</name>
</gene>
<feature type="transmembrane region" description="Helical" evidence="1">
    <location>
        <begin position="692"/>
        <end position="710"/>
    </location>
</feature>
<keyword evidence="1" id="KW-0812">Transmembrane</keyword>
<keyword evidence="1" id="KW-0472">Membrane</keyword>
<protein>
    <submittedName>
        <fullName evidence="3">Uncharacterized protein</fullName>
    </submittedName>
</protein>
<feature type="transmembrane region" description="Helical" evidence="1">
    <location>
        <begin position="722"/>
        <end position="741"/>
    </location>
</feature>
<keyword evidence="4" id="KW-1185">Reference proteome</keyword>
<evidence type="ECO:0000313" key="3">
    <source>
        <dbReference type="EMBL" id="KAF0542335.1"/>
    </source>
</evidence>
<comment type="caution">
    <text evidence="3">The sequence shown here is derived from an EMBL/GenBank/DDBJ whole genome shotgun (WGS) entry which is preliminary data.</text>
</comment>
<feature type="transmembrane region" description="Helical" evidence="1">
    <location>
        <begin position="793"/>
        <end position="811"/>
    </location>
</feature>
<dbReference type="AlphaFoldDB" id="A0A8H4AXS2"/>
<name>A0A8H4AXS2_GIGMA</name>
<accession>A0A8H4AXS2</accession>
<proteinExistence type="predicted"/>
<evidence type="ECO:0000313" key="4">
    <source>
        <dbReference type="Proteomes" id="UP000439903"/>
    </source>
</evidence>
<dbReference type="EMBL" id="WTPW01000144">
    <property type="protein sequence ID" value="KAF0542335.1"/>
    <property type="molecule type" value="Genomic_DNA"/>
</dbReference>
<reference evidence="3 4" key="1">
    <citation type="journal article" date="2019" name="Environ. Microbiol.">
        <title>At the nexus of three kingdoms: the genome of the mycorrhizal fungus Gigaspora margarita provides insights into plant, endobacterial and fungal interactions.</title>
        <authorList>
            <person name="Venice F."/>
            <person name="Ghignone S."/>
            <person name="Salvioli di Fossalunga A."/>
            <person name="Amselem J."/>
            <person name="Novero M."/>
            <person name="Xianan X."/>
            <person name="Sedzielewska Toro K."/>
            <person name="Morin E."/>
            <person name="Lipzen A."/>
            <person name="Grigoriev I.V."/>
            <person name="Henrissat B."/>
            <person name="Martin F.M."/>
            <person name="Bonfante P."/>
        </authorList>
    </citation>
    <scope>NUCLEOTIDE SEQUENCE [LARGE SCALE GENOMIC DNA]</scope>
    <source>
        <strain evidence="3 4">BEG34</strain>
    </source>
</reference>
<dbReference type="OrthoDB" id="2374553at2759"/>
<organism evidence="3 4">
    <name type="scientific">Gigaspora margarita</name>
    <dbReference type="NCBI Taxonomy" id="4874"/>
    <lineage>
        <taxon>Eukaryota</taxon>
        <taxon>Fungi</taxon>
        <taxon>Fungi incertae sedis</taxon>
        <taxon>Mucoromycota</taxon>
        <taxon>Glomeromycotina</taxon>
        <taxon>Glomeromycetes</taxon>
        <taxon>Diversisporales</taxon>
        <taxon>Gigasporaceae</taxon>
        <taxon>Gigaspora</taxon>
    </lineage>
</organism>
<evidence type="ECO:0000256" key="2">
    <source>
        <dbReference type="SAM" id="SignalP"/>
    </source>
</evidence>
<keyword evidence="1" id="KW-1133">Transmembrane helix</keyword>
<keyword evidence="2" id="KW-0732">Signal</keyword>
<feature type="transmembrane region" description="Helical" evidence="1">
    <location>
        <begin position="753"/>
        <end position="773"/>
    </location>
</feature>
<feature type="chain" id="PRO_5034307894" evidence="2">
    <location>
        <begin position="23"/>
        <end position="903"/>
    </location>
</feature>
<evidence type="ECO:0000256" key="1">
    <source>
        <dbReference type="SAM" id="Phobius"/>
    </source>
</evidence>
<sequence length="903" mass="101921">MISKMHICIIILVLILSPGILAISGLDEPFLSYNKLGNSQIYDIKQFSDGKLIILTANDPGFQLILRNGTIKTISNFKNLTNNTPTQIFPLSDDLMMLMFCDLGAPCNSGTIIDLNGNVKIDNIQLGGITKITTDNMPLIGFLGASFTNDTIRWIKFRFPQGPIDKNLQIRSGTIPARANYSIKDVILFNNLDGSHAIVYSSYLSSVHRDLVYISDQSYFTISTCFYNEDTKIVNDPIQIYDSLQNNVNQTTLTCRSGFISNNSTSNLCIIGLNYSPPSNITTNISSIIDLWLISFSSLGTVFQSRSFVYYEIDRSALMITTVPPDSQYDITFLPFDEFLAINIDESLFAGGDPKNPGHVFLYDVVNSNRSFAKYLNLAKQMIIDPALSYIKFGVMPNNTAWFLFNSTENAPNWCLIIKNISKISYDANYENPNIISTDPARNTLNSTVLVPLELPSYFTLNITFSIQIISSTGNISIYQSDNLRQTFPTNSKYCSTVNVNGNSAISGMILSCTIFPSTFNRENQTYMIIADNNFVKSASNNEPLVGIRKDIWMVSTSQRSAPYQPIESTTGTLRLTEDGTKYYNGLSSKNVFFELLKKQLDDCIPIDDTNRLVPTNRTTPDPTSHNQILVEFLINKAESTMVPDVKSIITDLNTLINNKDSSSLVKQNLSMFLDSGYGFQQAPNLWDEIKFYLLGMGIACLIFVAIYLWSRIKHPEGNSFAVAKVILIILDFVLNILFILNDGHEFNDIFISSIFFFILQIIINLNLTLLILTRETRDNLYFRDWFTENTKILAILSILSGADIEALNLFNSKFGGFKIFLAPLSSYTINWINYGSTLNIFIDDIPHLIIQILYRERVFTYNILPFLTLIISAVMLAINVLSKVYYYIIKYYYKKNTVLFEK</sequence>
<feature type="transmembrane region" description="Helical" evidence="1">
    <location>
        <begin position="864"/>
        <end position="887"/>
    </location>
</feature>
<feature type="signal peptide" evidence="2">
    <location>
        <begin position="1"/>
        <end position="22"/>
    </location>
</feature>
<dbReference type="Proteomes" id="UP000439903">
    <property type="component" value="Unassembled WGS sequence"/>
</dbReference>